<gene>
    <name evidence="1" type="ORF">FB564_3146</name>
</gene>
<evidence type="ECO:0000313" key="2">
    <source>
        <dbReference type="Proteomes" id="UP000315983"/>
    </source>
</evidence>
<sequence length="74" mass="8191">MDASASPTLVCSARGCQAPAQWALRWNNPRLHEATRRKTWLACPDHRSTLGDFLDARDFLREVVPVAGSPTLDS</sequence>
<proteinExistence type="predicted"/>
<evidence type="ECO:0008006" key="3">
    <source>
        <dbReference type="Google" id="ProtNLM"/>
    </source>
</evidence>
<evidence type="ECO:0000313" key="1">
    <source>
        <dbReference type="EMBL" id="TQL37974.1"/>
    </source>
</evidence>
<accession>A0A542XQ41</accession>
<comment type="caution">
    <text evidence="1">The sequence shown here is derived from an EMBL/GenBank/DDBJ whole genome shotgun (WGS) entry which is preliminary data.</text>
</comment>
<dbReference type="Proteomes" id="UP000315983">
    <property type="component" value="Unassembled WGS sequence"/>
</dbReference>
<dbReference type="EMBL" id="VFOL01000001">
    <property type="protein sequence ID" value="TQL37974.1"/>
    <property type="molecule type" value="Genomic_DNA"/>
</dbReference>
<protein>
    <recommendedName>
        <fullName evidence="3">Acetone carboxylase</fullName>
    </recommendedName>
</protein>
<organism evidence="1 2">
    <name type="scientific">Salinispora arenicola</name>
    <dbReference type="NCBI Taxonomy" id="168697"/>
    <lineage>
        <taxon>Bacteria</taxon>
        <taxon>Bacillati</taxon>
        <taxon>Actinomycetota</taxon>
        <taxon>Actinomycetes</taxon>
        <taxon>Micromonosporales</taxon>
        <taxon>Micromonosporaceae</taxon>
        <taxon>Salinispora</taxon>
    </lineage>
</organism>
<dbReference type="RefSeq" id="WP_080685686.1">
    <property type="nucleotide sequence ID" value="NZ_BOQM01000017.1"/>
</dbReference>
<dbReference type="GeneID" id="93772364"/>
<dbReference type="AlphaFoldDB" id="A0A542XQ41"/>
<reference evidence="1 2" key="1">
    <citation type="submission" date="2019-06" db="EMBL/GenBank/DDBJ databases">
        <title>Sequencing the genomes of 1000 actinobacteria strains.</title>
        <authorList>
            <person name="Klenk H.-P."/>
        </authorList>
    </citation>
    <scope>NUCLEOTIDE SEQUENCE [LARGE SCALE GENOMIC DNA]</scope>
    <source>
        <strain evidence="1 2">DSM 44819</strain>
    </source>
</reference>
<name>A0A542XQ41_SALAC</name>